<dbReference type="Proteomes" id="UP000001522">
    <property type="component" value="Chromosome"/>
</dbReference>
<keyword evidence="2" id="KW-1185">Reference proteome</keyword>
<proteinExistence type="predicted"/>
<dbReference type="RefSeq" id="WP_013023131.1">
    <property type="nucleotide sequence ID" value="NC_013949.1"/>
</dbReference>
<dbReference type="HOGENOM" id="CLU_1675497_0_0_7"/>
<evidence type="ECO:0000313" key="1">
    <source>
        <dbReference type="EMBL" id="CBG40057.1"/>
    </source>
</evidence>
<name>D3UHT4_HELM1</name>
<dbReference type="STRING" id="679897.HMU08000"/>
<gene>
    <name evidence="1" type="ordered locus">HMU08000</name>
</gene>
<sequence length="157" mass="18058">MKKALFFLCVIGLSLAQDSDINSHLSKNSAMLKNYYLAVKKQSANAQYVRFRDFFLIDTKSYYALSPQEKKSLASSLLVMIAIYKRSKPLYSDFGGVSMDGILAEDIDDRRAKTFHYRFDGRYYTDLQNLKKSHILYAYCSLPGFNRCVLLGIGEEW</sequence>
<dbReference type="KEGG" id="hms:HMU08000"/>
<dbReference type="AlphaFoldDB" id="D3UHT4"/>
<organism evidence="1 2">
    <name type="scientific">Helicobacter mustelae (strain ATCC 43772 / CCUG 25715 / CIP 103759 / LMG 18044 / NCTC 12198 / R85-136P)</name>
    <name type="common">Campylobacter mustelae</name>
    <dbReference type="NCBI Taxonomy" id="679897"/>
    <lineage>
        <taxon>Bacteria</taxon>
        <taxon>Pseudomonadati</taxon>
        <taxon>Campylobacterota</taxon>
        <taxon>Epsilonproteobacteria</taxon>
        <taxon>Campylobacterales</taxon>
        <taxon>Helicobacteraceae</taxon>
        <taxon>Helicobacter</taxon>
    </lineage>
</organism>
<evidence type="ECO:0000313" key="2">
    <source>
        <dbReference type="Proteomes" id="UP000001522"/>
    </source>
</evidence>
<protein>
    <submittedName>
        <fullName evidence="1">Uncharacterized protein</fullName>
    </submittedName>
</protein>
<dbReference type="EMBL" id="FN555004">
    <property type="protein sequence ID" value="CBG40057.1"/>
    <property type="molecule type" value="Genomic_DNA"/>
</dbReference>
<accession>D3UHT4</accession>
<reference evidence="1 2" key="1">
    <citation type="journal article" date="2010" name="BMC Genomics">
        <title>Comparative genomics and proteomics of Helicobacter mustelae, an ulcerogenic and carcinogenic gastric pathogen.</title>
        <authorList>
            <person name="O'Toole P.W."/>
            <person name="Snelling W.J."/>
            <person name="Canchaya C."/>
            <person name="Forde B.M."/>
            <person name="Hardie K.R."/>
            <person name="Josenhans C."/>
            <person name="Graham R.L.J."/>
            <person name="McMullan G."/>
            <person name="Parkhill J."/>
            <person name="Belda E."/>
            <person name="Bentley S.D."/>
        </authorList>
    </citation>
    <scope>NUCLEOTIDE SEQUENCE [LARGE SCALE GENOMIC DNA]</scope>
    <source>
        <strain evidence="2">ATCC 43772 / LMG 18044 / NCTC 12198 / 12198</strain>
    </source>
</reference>